<protein>
    <recommendedName>
        <fullName evidence="4">Membrane protein 6-pyruvoyl-tetrahydropterin synthase-related domain-containing protein</fullName>
    </recommendedName>
</protein>
<dbReference type="AlphaFoldDB" id="A0A1G1V7L6"/>
<dbReference type="EMBL" id="MHCA01000041">
    <property type="protein sequence ID" value="OGY11271.1"/>
    <property type="molecule type" value="Genomic_DNA"/>
</dbReference>
<keyword evidence="1" id="KW-0812">Transmembrane</keyword>
<feature type="transmembrane region" description="Helical" evidence="1">
    <location>
        <begin position="411"/>
        <end position="432"/>
    </location>
</feature>
<feature type="transmembrane region" description="Helical" evidence="1">
    <location>
        <begin position="320"/>
        <end position="338"/>
    </location>
</feature>
<dbReference type="STRING" id="1797517.A3F61_03630"/>
<proteinExistence type="predicted"/>
<dbReference type="PANTHER" id="PTHR38454">
    <property type="entry name" value="INTEGRAL MEMBRANE PROTEIN-RELATED"/>
    <property type="match status" value="1"/>
</dbReference>
<accession>A0A1G1V7L6</accession>
<feature type="transmembrane region" description="Helical" evidence="1">
    <location>
        <begin position="345"/>
        <end position="362"/>
    </location>
</feature>
<evidence type="ECO:0008006" key="4">
    <source>
        <dbReference type="Google" id="ProtNLM"/>
    </source>
</evidence>
<evidence type="ECO:0000313" key="3">
    <source>
        <dbReference type="Proteomes" id="UP000178272"/>
    </source>
</evidence>
<dbReference type="Proteomes" id="UP000178272">
    <property type="component" value="Unassembled WGS sequence"/>
</dbReference>
<gene>
    <name evidence="2" type="ORF">A3F61_03630</name>
</gene>
<feature type="transmembrane region" description="Helical" evidence="1">
    <location>
        <begin position="374"/>
        <end position="399"/>
    </location>
</feature>
<sequence>MFKRVNVLIFLIALLLTGIIFRQFFLKGFLPIPADIVTAGYYPWADSSWGYPVRVPIKNSLPSDVPSLLYPWRTQAMKIIKSGELPLWDQTILLGTPLFANFQAAVLNPVNLLFFVLPVKLAWSWQVILQIPLLFLATFHFLRNLKLSRPASTLGALCFTLSGQVLVWLEYNTLVYTFIYFPLLFLFVDKLVARPRIILAFFIALSLAFQIFSGYPLSTFYTLAFLSLYFLYRVLRSGNVTPRKFILLFLGIVGGLGLSAIQLIPGQEMASLSVRAFDNTAIAGDVKYLPLSHILSFFMPDLFGNPGTQNYWSLGSFDNFSFFIPAVGAYFFLLSLFTRIAFRRGNLIFLLFCILSLFWAVSTPLTEPFGSLSFIGIGAAVNTRVLFVFTFCASILAAFGFEETLKNRVSLFNKVLPLTVFFAIIIAFLITFQNTQKLEKEIGEIISSNTSPSAFFIDSGESALNAARTGVANFKIGLRNTVIPTAAALLTFVLVVVNLRRVNMLIIPLLALAILPTFDKYLSFVWSDLVFPETQATTRLRELTGLHRIEREKAEILPSNTWSVYGLSSPSGQNATAPLSTVRYLDIINRGKLDDRLLTRFVHVENTKSPLFDTLDVETVAYLDRHVKESIPYKDGRPFPWIMPNDFTELANIDTVRIYKNTNNLGSAWFAKNVICEHDLAKSSQILTAEGFNPRETAVVSCSQGIVDADLGEAKLLEKQPNGLNFLVNTPEGNYLVLSQTNFPGWKAYIDGGESSITPANIGLSAVYVPQGKHEIELKYEPLSIKAGSVISVFTLIGWILICYLNVIKIRSTARNIWQKKDGLH</sequence>
<comment type="caution">
    <text evidence="2">The sequence shown here is derived from an EMBL/GenBank/DDBJ whole genome shotgun (WGS) entry which is preliminary data.</text>
</comment>
<evidence type="ECO:0000313" key="2">
    <source>
        <dbReference type="EMBL" id="OGY11271.1"/>
    </source>
</evidence>
<keyword evidence="1" id="KW-0472">Membrane</keyword>
<organism evidence="2 3">
    <name type="scientific">Candidatus Blackburnbacteria bacterium RIFCSPHIGHO2_12_FULL_41_13b</name>
    <dbReference type="NCBI Taxonomy" id="1797517"/>
    <lineage>
        <taxon>Bacteria</taxon>
        <taxon>Candidatus Blackburniibacteriota</taxon>
    </lineage>
</organism>
<dbReference type="PANTHER" id="PTHR38454:SF1">
    <property type="entry name" value="INTEGRAL MEMBRANE PROTEIN"/>
    <property type="match status" value="1"/>
</dbReference>
<feature type="transmembrane region" description="Helical" evidence="1">
    <location>
        <begin position="219"/>
        <end position="235"/>
    </location>
</feature>
<dbReference type="InterPro" id="IPR018580">
    <property type="entry name" value="Uncharacterised_YfhO"/>
</dbReference>
<name>A0A1G1V7L6_9BACT</name>
<feature type="transmembrane region" description="Helical" evidence="1">
    <location>
        <begin position="481"/>
        <end position="499"/>
    </location>
</feature>
<evidence type="ECO:0000256" key="1">
    <source>
        <dbReference type="SAM" id="Phobius"/>
    </source>
</evidence>
<feature type="transmembrane region" description="Helical" evidence="1">
    <location>
        <begin position="175"/>
        <end position="192"/>
    </location>
</feature>
<feature type="transmembrane region" description="Helical" evidence="1">
    <location>
        <begin position="247"/>
        <end position="265"/>
    </location>
</feature>
<feature type="transmembrane region" description="Helical" evidence="1">
    <location>
        <begin position="123"/>
        <end position="142"/>
    </location>
</feature>
<reference evidence="2 3" key="1">
    <citation type="journal article" date="2016" name="Nat. Commun.">
        <title>Thousands of microbial genomes shed light on interconnected biogeochemical processes in an aquifer system.</title>
        <authorList>
            <person name="Anantharaman K."/>
            <person name="Brown C.T."/>
            <person name="Hug L.A."/>
            <person name="Sharon I."/>
            <person name="Castelle C.J."/>
            <person name="Probst A.J."/>
            <person name="Thomas B.C."/>
            <person name="Singh A."/>
            <person name="Wilkins M.J."/>
            <person name="Karaoz U."/>
            <person name="Brodie E.L."/>
            <person name="Williams K.H."/>
            <person name="Hubbard S.S."/>
            <person name="Banfield J.F."/>
        </authorList>
    </citation>
    <scope>NUCLEOTIDE SEQUENCE [LARGE SCALE GENOMIC DNA]</scope>
</reference>
<feature type="transmembrane region" description="Helical" evidence="1">
    <location>
        <begin position="506"/>
        <end position="526"/>
    </location>
</feature>
<feature type="transmembrane region" description="Helical" evidence="1">
    <location>
        <begin position="787"/>
        <end position="807"/>
    </location>
</feature>
<keyword evidence="1" id="KW-1133">Transmembrane helix</keyword>
<feature type="transmembrane region" description="Helical" evidence="1">
    <location>
        <begin position="7"/>
        <end position="25"/>
    </location>
</feature>
<dbReference type="Pfam" id="PF09586">
    <property type="entry name" value="YfhO"/>
    <property type="match status" value="2"/>
</dbReference>